<accession>A0A915IF03</accession>
<keyword evidence="1" id="KW-1185">Reference proteome</keyword>
<protein>
    <submittedName>
        <fullName evidence="2">Uncharacterized protein</fullName>
    </submittedName>
</protein>
<dbReference type="AlphaFoldDB" id="A0A915IF03"/>
<dbReference type="Proteomes" id="UP000887565">
    <property type="component" value="Unplaced"/>
</dbReference>
<sequence length="37" mass="4427">MSGPPNRCCTKQYLVRDPHVAYGQPQLWQDNWYFLVD</sequence>
<reference evidence="2" key="1">
    <citation type="submission" date="2022-11" db="UniProtKB">
        <authorList>
            <consortium name="WormBaseParasite"/>
        </authorList>
    </citation>
    <scope>IDENTIFICATION</scope>
</reference>
<organism evidence="1 2">
    <name type="scientific">Romanomermis culicivorax</name>
    <name type="common">Nematode worm</name>
    <dbReference type="NCBI Taxonomy" id="13658"/>
    <lineage>
        <taxon>Eukaryota</taxon>
        <taxon>Metazoa</taxon>
        <taxon>Ecdysozoa</taxon>
        <taxon>Nematoda</taxon>
        <taxon>Enoplea</taxon>
        <taxon>Dorylaimia</taxon>
        <taxon>Mermithida</taxon>
        <taxon>Mermithoidea</taxon>
        <taxon>Mermithidae</taxon>
        <taxon>Romanomermis</taxon>
    </lineage>
</organism>
<proteinExistence type="predicted"/>
<evidence type="ECO:0000313" key="1">
    <source>
        <dbReference type="Proteomes" id="UP000887565"/>
    </source>
</evidence>
<evidence type="ECO:0000313" key="2">
    <source>
        <dbReference type="WBParaSite" id="nRc.2.0.1.t12482-RA"/>
    </source>
</evidence>
<dbReference type="WBParaSite" id="nRc.2.0.1.t12482-RA">
    <property type="protein sequence ID" value="nRc.2.0.1.t12482-RA"/>
    <property type="gene ID" value="nRc.2.0.1.g12482"/>
</dbReference>
<name>A0A915IF03_ROMCU</name>